<comment type="similarity">
    <text evidence="1">Belongs to the PGI/PMI family.</text>
</comment>
<evidence type="ECO:0000256" key="1">
    <source>
        <dbReference type="ARBA" id="ARBA00010523"/>
    </source>
</evidence>
<dbReference type="RefSeq" id="WP_114671215.1">
    <property type="nucleotide sequence ID" value="NZ_CP031158.1"/>
</dbReference>
<dbReference type="SUPFAM" id="SSF53697">
    <property type="entry name" value="SIS domain"/>
    <property type="match status" value="1"/>
</dbReference>
<dbReference type="STRING" id="1288484.GCA_000348665_00670"/>
<dbReference type="GO" id="GO:0004476">
    <property type="term" value="F:mannose-6-phosphate isomerase activity"/>
    <property type="evidence" value="ECO:0007669"/>
    <property type="project" value="InterPro"/>
</dbReference>
<evidence type="ECO:0000313" key="6">
    <source>
        <dbReference type="EMBL" id="AXG98151.1"/>
    </source>
</evidence>
<dbReference type="KEGG" id="dwu:DVJ83_02115"/>
<dbReference type="InterPro" id="IPR046348">
    <property type="entry name" value="SIS_dom_sf"/>
</dbReference>
<organism evidence="6 7">
    <name type="scientific">Deinococcus wulumuqiensis</name>
    <dbReference type="NCBI Taxonomy" id="980427"/>
    <lineage>
        <taxon>Bacteria</taxon>
        <taxon>Thermotogati</taxon>
        <taxon>Deinococcota</taxon>
        <taxon>Deinococci</taxon>
        <taxon>Deinococcales</taxon>
        <taxon>Deinococcaceae</taxon>
        <taxon>Deinococcus</taxon>
    </lineage>
</organism>
<accession>A0A345IEM9</accession>
<dbReference type="EMBL" id="CP031158">
    <property type="protein sequence ID" value="AXG98151.1"/>
    <property type="molecule type" value="Genomic_DNA"/>
</dbReference>
<feature type="region of interest" description="Disordered" evidence="3">
    <location>
        <begin position="293"/>
        <end position="333"/>
    </location>
</feature>
<dbReference type="InterPro" id="IPR019490">
    <property type="entry name" value="Glu6P/Mann6P_isomerase_C"/>
</dbReference>
<gene>
    <name evidence="6" type="ORF">DVJ83_02115</name>
</gene>
<keyword evidence="2 6" id="KW-0413">Isomerase</keyword>
<evidence type="ECO:0000259" key="4">
    <source>
        <dbReference type="Pfam" id="PF10432"/>
    </source>
</evidence>
<evidence type="ECO:0000256" key="2">
    <source>
        <dbReference type="ARBA" id="ARBA00023235"/>
    </source>
</evidence>
<dbReference type="Gene3D" id="3.40.50.10490">
    <property type="entry name" value="Glucose-6-phosphate isomerase like protein, domain 1"/>
    <property type="match status" value="1"/>
</dbReference>
<evidence type="ECO:0000259" key="5">
    <source>
        <dbReference type="Pfam" id="PF18353"/>
    </source>
</evidence>
<proteinExistence type="inferred from homology"/>
<dbReference type="AlphaFoldDB" id="A0A345IEM9"/>
<dbReference type="GO" id="GO:0004347">
    <property type="term" value="F:glucose-6-phosphate isomerase activity"/>
    <property type="evidence" value="ECO:0007669"/>
    <property type="project" value="InterPro"/>
</dbReference>
<evidence type="ECO:0000256" key="3">
    <source>
        <dbReference type="SAM" id="MobiDB-lite"/>
    </source>
</evidence>
<dbReference type="GO" id="GO:0097367">
    <property type="term" value="F:carbohydrate derivative binding"/>
    <property type="evidence" value="ECO:0007669"/>
    <property type="project" value="InterPro"/>
</dbReference>
<dbReference type="Gene3D" id="3.40.50.10920">
    <property type="match status" value="1"/>
</dbReference>
<feature type="domain" description="Bifunctional glucose-6-phosphate/mannose-6-phosphate isomerase C-terminal" evidence="4">
    <location>
        <begin position="144"/>
        <end position="285"/>
    </location>
</feature>
<dbReference type="GO" id="GO:0005975">
    <property type="term" value="P:carbohydrate metabolic process"/>
    <property type="evidence" value="ECO:0007669"/>
    <property type="project" value="InterPro"/>
</dbReference>
<dbReference type="GO" id="GO:1901135">
    <property type="term" value="P:carbohydrate derivative metabolic process"/>
    <property type="evidence" value="ECO:0007669"/>
    <property type="project" value="InterPro"/>
</dbReference>
<dbReference type="Proteomes" id="UP000253744">
    <property type="component" value="Chromosome"/>
</dbReference>
<reference evidence="6 7" key="1">
    <citation type="submission" date="2018-07" db="EMBL/GenBank/DDBJ databases">
        <title>Complete Genome and Methylome Analysis of Deinococcus wulumuqiensis NEB 479.</title>
        <authorList>
            <person name="Fomenkov A."/>
            <person name="Luyten Y."/>
            <person name="Vincze T."/>
            <person name="Anton B.P."/>
            <person name="Clark T."/>
            <person name="Roberts R.J."/>
            <person name="Morgan R.D."/>
        </authorList>
    </citation>
    <scope>NUCLEOTIDE SEQUENCE [LARGE SCALE GENOMIC DNA]</scope>
    <source>
        <strain evidence="6 7">NEB 479</strain>
    </source>
</reference>
<sequence>MSTDFLALLSRLPGSYSGPQRPEPAPYAVVGVGEGTLAAQLASVLPGVTGNFTRTGTQFVLSSPDSQDAARTYAELAEVAGAAVRRVTTGGAAHEVDVLVPGGALATYHFAQALAYATGHAEDAQEAERLLADLATRCGPDAGEDNPARTLAWSLWGRAPLLLAAPDADALPQAWQQLLARMGKTLGVPVLGDPLPVVTGAFEAQHEHGDGRLALLLGDLDPALALAREVLESRIDEVIHVPFPEGSGSAYAGQLALWYFGAWVAAYLAERYGLTAGDVPVLARAQAVLAGEEGEDHLRAERDEVSPRRTALEEDWDAEEGDANDPDLRDDED</sequence>
<feature type="compositionally biased region" description="Acidic residues" evidence="3">
    <location>
        <begin position="313"/>
        <end position="333"/>
    </location>
</feature>
<evidence type="ECO:0000313" key="7">
    <source>
        <dbReference type="Proteomes" id="UP000253744"/>
    </source>
</evidence>
<protein>
    <submittedName>
        <fullName evidence="6">Phosphosugar isomerase</fullName>
    </submittedName>
</protein>
<dbReference type="InterPro" id="IPR041001">
    <property type="entry name" value="PG_isomerase_N"/>
</dbReference>
<dbReference type="Pfam" id="PF10432">
    <property type="entry name" value="bact-PGI_C"/>
    <property type="match status" value="1"/>
</dbReference>
<feature type="compositionally biased region" description="Basic and acidic residues" evidence="3">
    <location>
        <begin position="296"/>
        <end position="312"/>
    </location>
</feature>
<name>A0A345IEM9_9DEIO</name>
<feature type="domain" description="Phosphoglucose isomerase N-terminal" evidence="5">
    <location>
        <begin position="7"/>
        <end position="119"/>
    </location>
</feature>
<dbReference type="Pfam" id="PF18353">
    <property type="entry name" value="PG_isomerase_N"/>
    <property type="match status" value="1"/>
</dbReference>